<gene>
    <name evidence="1" type="ORF">DES49_0670</name>
</gene>
<name>A0A4R7K4I0_9GAMM</name>
<dbReference type="EMBL" id="SOAX01000001">
    <property type="protein sequence ID" value="TDT44559.1"/>
    <property type="molecule type" value="Genomic_DNA"/>
</dbReference>
<dbReference type="AlphaFoldDB" id="A0A4R7K4I0"/>
<comment type="caution">
    <text evidence="1">The sequence shown here is derived from an EMBL/GenBank/DDBJ whole genome shotgun (WGS) entry which is preliminary data.</text>
</comment>
<protein>
    <submittedName>
        <fullName evidence="1">Uncharacterized protein</fullName>
    </submittedName>
</protein>
<evidence type="ECO:0000313" key="2">
    <source>
        <dbReference type="Proteomes" id="UP000295830"/>
    </source>
</evidence>
<accession>A0A4R7K4I0</accession>
<evidence type="ECO:0000313" key="1">
    <source>
        <dbReference type="EMBL" id="TDT44559.1"/>
    </source>
</evidence>
<keyword evidence="2" id="KW-1185">Reference proteome</keyword>
<dbReference type="OrthoDB" id="6183257at2"/>
<dbReference type="RefSeq" id="WP_133734931.1">
    <property type="nucleotide sequence ID" value="NZ_SOAX01000001.1"/>
</dbReference>
<dbReference type="Proteomes" id="UP000295830">
    <property type="component" value="Unassembled WGS sequence"/>
</dbReference>
<organism evidence="1 2">
    <name type="scientific">Halospina denitrificans</name>
    <dbReference type="NCBI Taxonomy" id="332522"/>
    <lineage>
        <taxon>Bacteria</taxon>
        <taxon>Pseudomonadati</taxon>
        <taxon>Pseudomonadota</taxon>
        <taxon>Gammaproteobacteria</taxon>
        <taxon>Halospina</taxon>
    </lineage>
</organism>
<proteinExistence type="predicted"/>
<reference evidence="1 2" key="1">
    <citation type="submission" date="2019-03" db="EMBL/GenBank/DDBJ databases">
        <title>Genomic Encyclopedia of Type Strains, Phase IV (KMG-IV): sequencing the most valuable type-strain genomes for metagenomic binning, comparative biology and taxonomic classification.</title>
        <authorList>
            <person name="Goeker M."/>
        </authorList>
    </citation>
    <scope>NUCLEOTIDE SEQUENCE [LARGE SCALE GENOMIC DNA]</scope>
    <source>
        <strain evidence="1 2">DSM 15505</strain>
    </source>
</reference>
<sequence>MKQTFRVDGLLYELRFTRAHEIQLGITGGASPSYQPDYDPFDWDYTPFVMDDIGATRYPVAVMRRTLRLLCEWVGEKRPSHFRFAARSDRRCNLYRRVAWLLLKRFPDYQLVEHERCFYFYRLKKVSTA</sequence>